<reference evidence="1" key="1">
    <citation type="journal article" date="2023" name="G3 (Bethesda)">
        <title>A reference genome for the long-term kleptoplast-retaining sea slug Elysia crispata morphotype clarki.</title>
        <authorList>
            <person name="Eastman K.E."/>
            <person name="Pendleton A.L."/>
            <person name="Shaikh M.A."/>
            <person name="Suttiyut T."/>
            <person name="Ogas R."/>
            <person name="Tomko P."/>
            <person name="Gavelis G."/>
            <person name="Widhalm J.R."/>
            <person name="Wisecaver J.H."/>
        </authorList>
    </citation>
    <scope>NUCLEOTIDE SEQUENCE</scope>
    <source>
        <strain evidence="1">ECLA1</strain>
    </source>
</reference>
<evidence type="ECO:0000313" key="2">
    <source>
        <dbReference type="Proteomes" id="UP001283361"/>
    </source>
</evidence>
<keyword evidence="2" id="KW-1185">Reference proteome</keyword>
<dbReference type="Proteomes" id="UP001283361">
    <property type="component" value="Unassembled WGS sequence"/>
</dbReference>
<comment type="caution">
    <text evidence="1">The sequence shown here is derived from an EMBL/GenBank/DDBJ whole genome shotgun (WGS) entry which is preliminary data.</text>
</comment>
<dbReference type="EMBL" id="JAWDGP010001486">
    <property type="protein sequence ID" value="KAK3791103.1"/>
    <property type="molecule type" value="Genomic_DNA"/>
</dbReference>
<evidence type="ECO:0000313" key="1">
    <source>
        <dbReference type="EMBL" id="KAK3791103.1"/>
    </source>
</evidence>
<protein>
    <submittedName>
        <fullName evidence="1">Uncharacterized protein</fullName>
    </submittedName>
</protein>
<proteinExistence type="predicted"/>
<accession>A0AAE1ANS8</accession>
<dbReference type="AlphaFoldDB" id="A0AAE1ANS8"/>
<sequence>METIIIRRRWRWIGHVLRKEQDAIPRVAVQWRPEGHRKRGRPKTTWRRTVEAEAAAMGQSWGTLRMLAQDREQWKEFVAALIAHGKKGSNVDQVQARYGECVFTAPLHAHTVTLHNNHMIRDSYTSSSSSRFHWSKQLTRLTRPNARLRLPM</sequence>
<organism evidence="1 2">
    <name type="scientific">Elysia crispata</name>
    <name type="common">lettuce slug</name>
    <dbReference type="NCBI Taxonomy" id="231223"/>
    <lineage>
        <taxon>Eukaryota</taxon>
        <taxon>Metazoa</taxon>
        <taxon>Spiralia</taxon>
        <taxon>Lophotrochozoa</taxon>
        <taxon>Mollusca</taxon>
        <taxon>Gastropoda</taxon>
        <taxon>Heterobranchia</taxon>
        <taxon>Euthyneura</taxon>
        <taxon>Panpulmonata</taxon>
        <taxon>Sacoglossa</taxon>
        <taxon>Placobranchoidea</taxon>
        <taxon>Plakobranchidae</taxon>
        <taxon>Elysia</taxon>
    </lineage>
</organism>
<gene>
    <name evidence="1" type="ORF">RRG08_010504</name>
</gene>
<name>A0AAE1ANS8_9GAST</name>